<dbReference type="PANTHER" id="PTHR10165:SF35">
    <property type="entry name" value="RE23632P"/>
    <property type="match status" value="1"/>
</dbReference>
<dbReference type="Gene3D" id="1.20.144.10">
    <property type="entry name" value="Phosphatidic acid phosphatase type 2/haloperoxidase"/>
    <property type="match status" value="1"/>
</dbReference>
<reference evidence="6" key="2">
    <citation type="submission" date="2021-01" db="EMBL/GenBank/DDBJ databases">
        <authorList>
            <person name="Schikora-Tamarit M.A."/>
        </authorList>
    </citation>
    <scope>NUCLEOTIDE SEQUENCE</scope>
    <source>
        <strain evidence="6">NCAIM Y.01608</strain>
    </source>
</reference>
<protein>
    <submittedName>
        <fullName evidence="6">Uncharacterized protein</fullName>
    </submittedName>
</protein>
<keyword evidence="7" id="KW-1185">Reference proteome</keyword>
<proteinExistence type="inferred from homology"/>
<dbReference type="RefSeq" id="XP_018212359.1">
    <property type="nucleotide sequence ID" value="XM_018355844.1"/>
</dbReference>
<accession>A0A1B7SM35</accession>
<dbReference type="AlphaFoldDB" id="A0A1B7SM35"/>
<reference evidence="6" key="1">
    <citation type="journal article" date="2021" name="Open Biol.">
        <title>Shared evolutionary footprints suggest mitochondrial oxidative damage underlies multiple complex I losses in fungi.</title>
        <authorList>
            <person name="Schikora-Tamarit M.A."/>
            <person name="Marcet-Houben M."/>
            <person name="Nosek J."/>
            <person name="Gabaldon T."/>
        </authorList>
    </citation>
    <scope>NUCLEOTIDE SEQUENCE</scope>
    <source>
        <strain evidence="6">NCAIM Y.01608</strain>
    </source>
</reference>
<dbReference type="CDD" id="cd03390">
    <property type="entry name" value="PAP2_containing_1_like"/>
    <property type="match status" value="1"/>
</dbReference>
<dbReference type="SUPFAM" id="SSF48317">
    <property type="entry name" value="Acid phosphatase/Vanadium-dependent haloperoxidase"/>
    <property type="match status" value="1"/>
</dbReference>
<dbReference type="InterPro" id="IPR000326">
    <property type="entry name" value="PAP2/HPO"/>
</dbReference>
<dbReference type="SMART" id="SM00014">
    <property type="entry name" value="acidPPc"/>
    <property type="match status" value="1"/>
</dbReference>
<evidence type="ECO:0000313" key="7">
    <source>
        <dbReference type="Proteomes" id="UP000788993"/>
    </source>
</evidence>
<dbReference type="Proteomes" id="UP000788993">
    <property type="component" value="Unassembled WGS sequence"/>
</dbReference>
<evidence type="ECO:0000256" key="3">
    <source>
        <dbReference type="ARBA" id="ARBA00022692"/>
    </source>
</evidence>
<dbReference type="GO" id="GO:0046839">
    <property type="term" value="P:phospholipid dephosphorylation"/>
    <property type="evidence" value="ECO:0007669"/>
    <property type="project" value="TreeGrafter"/>
</dbReference>
<dbReference type="InterPro" id="IPR036938">
    <property type="entry name" value="PAP2/HPO_sf"/>
</dbReference>
<keyword evidence="4" id="KW-1133">Transmembrane helix</keyword>
<keyword evidence="3" id="KW-0812">Transmembrane</keyword>
<dbReference type="GO" id="GO:0006644">
    <property type="term" value="P:phospholipid metabolic process"/>
    <property type="evidence" value="ECO:0007669"/>
    <property type="project" value="InterPro"/>
</dbReference>
<comment type="subcellular location">
    <subcellularLocation>
        <location evidence="1">Membrane</location>
        <topology evidence="1">Multi-pass membrane protein</topology>
    </subcellularLocation>
</comment>
<comment type="similarity">
    <text evidence="2">Belongs to the PA-phosphatase related phosphoesterase family.</text>
</comment>
<organism evidence="6 7">
    <name type="scientific">Ogataea polymorpha</name>
    <dbReference type="NCBI Taxonomy" id="460523"/>
    <lineage>
        <taxon>Eukaryota</taxon>
        <taxon>Fungi</taxon>
        <taxon>Dikarya</taxon>
        <taxon>Ascomycota</taxon>
        <taxon>Saccharomycotina</taxon>
        <taxon>Pichiomycetes</taxon>
        <taxon>Pichiales</taxon>
        <taxon>Pichiaceae</taxon>
        <taxon>Ogataea</taxon>
    </lineage>
</organism>
<evidence type="ECO:0000256" key="5">
    <source>
        <dbReference type="ARBA" id="ARBA00023136"/>
    </source>
</evidence>
<evidence type="ECO:0000313" key="6">
    <source>
        <dbReference type="EMBL" id="KAH3670187.1"/>
    </source>
</evidence>
<dbReference type="Pfam" id="PF01569">
    <property type="entry name" value="PAP2"/>
    <property type="match status" value="1"/>
</dbReference>
<evidence type="ECO:0000256" key="4">
    <source>
        <dbReference type="ARBA" id="ARBA00022989"/>
    </source>
</evidence>
<keyword evidence="5" id="KW-0472">Membrane</keyword>
<dbReference type="EMBL" id="JAEUBD010000983">
    <property type="protein sequence ID" value="KAH3670187.1"/>
    <property type="molecule type" value="Genomic_DNA"/>
</dbReference>
<evidence type="ECO:0000256" key="2">
    <source>
        <dbReference type="ARBA" id="ARBA00008816"/>
    </source>
</evidence>
<evidence type="ECO:0000256" key="1">
    <source>
        <dbReference type="ARBA" id="ARBA00004141"/>
    </source>
</evidence>
<sequence length="267" mass="29099">MVFAYARYLSPTWGVVAVLLGGFLFLETLATPFHRQFYVPDPRISFPYTADSVPDARLVVYACVVPCVVIVLATATQYLRSSGDQKQRSVHLASVSCLAFALALGLNGFVTEFIKIKVGRPRPDFLDRCGLSPKSTAPGLYTVVDCTAPYGEKVLQDGFKSFPSGHSSFAWCGMNFLNLWISGHYGLYKGGAGFSAGRLVPLVPALAALHICISRSQDYKHDALDITCGSLLGLAASWWSYHQFFPRVADDNSELPLVPAQQPVLPV</sequence>
<dbReference type="PANTHER" id="PTHR10165">
    <property type="entry name" value="LIPID PHOSPHATE PHOSPHATASE"/>
    <property type="match status" value="1"/>
</dbReference>
<name>A0A1B7SM35_9ASCO</name>
<dbReference type="GO" id="GO:0016020">
    <property type="term" value="C:membrane"/>
    <property type="evidence" value="ECO:0007669"/>
    <property type="project" value="UniProtKB-SubCell"/>
</dbReference>
<gene>
    <name evidence="6" type="ORF">OGATHE_003000</name>
</gene>
<dbReference type="InterPro" id="IPR043216">
    <property type="entry name" value="PAP-like"/>
</dbReference>
<dbReference type="GO" id="GO:0008195">
    <property type="term" value="F:phosphatidate phosphatase activity"/>
    <property type="evidence" value="ECO:0007669"/>
    <property type="project" value="TreeGrafter"/>
</dbReference>
<comment type="caution">
    <text evidence="6">The sequence shown here is derived from an EMBL/GenBank/DDBJ whole genome shotgun (WGS) entry which is preliminary data.</text>
</comment>